<name>A0ABT3QDJ6_9PROT</name>
<organism evidence="1 2">
    <name type="scientific">Acetobacter thailandicus</name>
    <dbReference type="NCBI Taxonomy" id="1502842"/>
    <lineage>
        <taxon>Bacteria</taxon>
        <taxon>Pseudomonadati</taxon>
        <taxon>Pseudomonadota</taxon>
        <taxon>Alphaproteobacteria</taxon>
        <taxon>Acetobacterales</taxon>
        <taxon>Acetobacteraceae</taxon>
        <taxon>Acetobacter</taxon>
    </lineage>
</organism>
<proteinExistence type="predicted"/>
<dbReference type="Pfam" id="PF13262">
    <property type="entry name" value="DUF4054"/>
    <property type="match status" value="1"/>
</dbReference>
<reference evidence="1 2" key="1">
    <citation type="submission" date="2022-11" db="EMBL/GenBank/DDBJ databases">
        <title>Genome sequencing of Acetobacter type strain.</title>
        <authorList>
            <person name="Heo J."/>
            <person name="Lee D."/>
            <person name="Han B.-H."/>
            <person name="Hong S.-B."/>
            <person name="Kwon S.-W."/>
        </authorList>
    </citation>
    <scope>NUCLEOTIDE SEQUENCE [LARGE SCALE GENOMIC DNA]</scope>
    <source>
        <strain evidence="1 2">KACC 21253</strain>
    </source>
</reference>
<dbReference type="EMBL" id="JAPIUZ010000002">
    <property type="protein sequence ID" value="MCX2563309.1"/>
    <property type="molecule type" value="Genomic_DNA"/>
</dbReference>
<gene>
    <name evidence="1" type="ORF">OQ497_04945</name>
</gene>
<dbReference type="InterPro" id="IPR025127">
    <property type="entry name" value="DUF4054"/>
</dbReference>
<accession>A0ABT3QDJ6</accession>
<dbReference type="Proteomes" id="UP001301152">
    <property type="component" value="Unassembled WGS sequence"/>
</dbReference>
<sequence length="141" mass="15412">MMCNPDQVAVDADHVVTTDDFRTFFPEFCDATKYPGNLIVTYLQIGVQFVSISRWQQSWKLGACLFAAHELTMGTIATKAAATGVPGQATGIVSAKSVGPVSKSYDTSSAMFSDAGYFNLTTYGQRYWYFMRLFGTGGVQL</sequence>
<evidence type="ECO:0000313" key="1">
    <source>
        <dbReference type="EMBL" id="MCX2563309.1"/>
    </source>
</evidence>
<evidence type="ECO:0000313" key="2">
    <source>
        <dbReference type="Proteomes" id="UP001301152"/>
    </source>
</evidence>
<dbReference type="RefSeq" id="WP_158092958.1">
    <property type="nucleotide sequence ID" value="NZ_JAPIUZ010000002.1"/>
</dbReference>
<comment type="caution">
    <text evidence="1">The sequence shown here is derived from an EMBL/GenBank/DDBJ whole genome shotgun (WGS) entry which is preliminary data.</text>
</comment>
<keyword evidence="2" id="KW-1185">Reference proteome</keyword>
<protein>
    <submittedName>
        <fullName evidence="1">DUF4054 domain-containing protein</fullName>
    </submittedName>
</protein>